<gene>
    <name evidence="10 11 12 13 14" type="primary">LOC109728589</name>
</gene>
<feature type="region of interest" description="Disordered" evidence="8">
    <location>
        <begin position="222"/>
        <end position="283"/>
    </location>
</feature>
<keyword evidence="3 7" id="KW-0805">Transcription regulation</keyword>
<dbReference type="GeneID" id="109728589"/>
<reference evidence="10 11" key="2">
    <citation type="submission" date="2025-04" db="UniProtKB">
        <authorList>
            <consortium name="RefSeq"/>
        </authorList>
    </citation>
    <scope>IDENTIFICATION</scope>
    <source>
        <tissue evidence="10 11">Leaf</tissue>
    </source>
</reference>
<comment type="subcellular location">
    <subcellularLocation>
        <location evidence="1 7">Nucleus</location>
    </subcellularLocation>
</comment>
<sequence>MTADIGRTGDRGLTNINQFTHRKLFFTIPGSFLYIPFFRATYSGHKKSIGAKKWRKLGTFHAHCRQLHFHHGTSRKCISSEHSVWMMPQHQMKEHHTMKLIALMTERDTAIQERNLAISEKKAALAERDMAIMQRDTAIAERDSAIIERDDAIAALELARESGMNGNAKNLHNHQHNHQHHNNLSVVQPSPPQLSDAPYDHVREMHIMEAYPISAALENDMKARKPKQTRKESKAQAAPSPSMKSSSKRKSKRVGGDDLNSSQVTIAKTHHNGGGGVKKKNEWKDQDLGLNQVTFDESTMPVPVCSCTGKFRPCYKWGNGGWQSSCCTTTLSMYPLPVMANKRHARMGGRKMSGSAFSKLLSRVAAEGHDLSMPVDLKDHWAKHGTNRYITIK</sequence>
<evidence type="ECO:0000256" key="1">
    <source>
        <dbReference type="ARBA" id="ARBA00004123"/>
    </source>
</evidence>
<dbReference type="GO" id="GO:0003700">
    <property type="term" value="F:DNA-binding transcription factor activity"/>
    <property type="evidence" value="ECO:0007669"/>
    <property type="project" value="UniProtKB-UniRule"/>
</dbReference>
<evidence type="ECO:0000256" key="8">
    <source>
        <dbReference type="SAM" id="MobiDB-lite"/>
    </source>
</evidence>
<keyword evidence="6 7" id="KW-0539">Nucleus</keyword>
<dbReference type="RefSeq" id="XP_020114619.1">
    <property type="nucleotide sequence ID" value="XM_020259030.1"/>
</dbReference>
<evidence type="ECO:0000313" key="11">
    <source>
        <dbReference type="RefSeq" id="XP_020114616.1"/>
    </source>
</evidence>
<dbReference type="Pfam" id="PF06217">
    <property type="entry name" value="GAGA_bind"/>
    <property type="match status" value="1"/>
</dbReference>
<dbReference type="RefSeq" id="XP_020114618.1">
    <property type="nucleotide sequence ID" value="XM_020259029.1"/>
</dbReference>
<dbReference type="SMART" id="SM01226">
    <property type="entry name" value="GAGA_bind"/>
    <property type="match status" value="1"/>
</dbReference>
<dbReference type="OrthoDB" id="1883964at2759"/>
<dbReference type="GO" id="GO:0005634">
    <property type="term" value="C:nucleus"/>
    <property type="evidence" value="ECO:0007669"/>
    <property type="project" value="UniProtKB-SubCell"/>
</dbReference>
<dbReference type="GO" id="GO:0043565">
    <property type="term" value="F:sequence-specific DNA binding"/>
    <property type="evidence" value="ECO:0007669"/>
    <property type="project" value="TreeGrafter"/>
</dbReference>
<proteinExistence type="inferred from homology"/>
<keyword evidence="4 7" id="KW-0238">DNA-binding</keyword>
<dbReference type="AlphaFoldDB" id="A0A6P5HL27"/>
<dbReference type="InterPro" id="IPR010409">
    <property type="entry name" value="GAGA-bd_tscrpt_act"/>
</dbReference>
<evidence type="ECO:0000313" key="10">
    <source>
        <dbReference type="RefSeq" id="XP_020114615.1"/>
    </source>
</evidence>
<dbReference type="RefSeq" id="XP_020114615.1">
    <property type="nucleotide sequence ID" value="XM_020259026.1"/>
</dbReference>
<comment type="similarity">
    <text evidence="2 7">Belongs to the BBR/BPC family.</text>
</comment>
<feature type="region of interest" description="Disordered" evidence="8">
    <location>
        <begin position="165"/>
        <end position="197"/>
    </location>
</feature>
<feature type="compositionally biased region" description="Basic and acidic residues" evidence="8">
    <location>
        <begin position="222"/>
        <end position="234"/>
    </location>
</feature>
<feature type="compositionally biased region" description="Basic residues" evidence="8">
    <location>
        <begin position="171"/>
        <end position="181"/>
    </location>
</feature>
<evidence type="ECO:0000313" key="12">
    <source>
        <dbReference type="RefSeq" id="XP_020114617.1"/>
    </source>
</evidence>
<evidence type="ECO:0000256" key="3">
    <source>
        <dbReference type="ARBA" id="ARBA00023015"/>
    </source>
</evidence>
<protein>
    <recommendedName>
        <fullName evidence="7">GAGA-binding transcriptional activator</fullName>
    </recommendedName>
</protein>
<name>A0A6P5HL27_ANACO</name>
<evidence type="ECO:0000256" key="6">
    <source>
        <dbReference type="ARBA" id="ARBA00023242"/>
    </source>
</evidence>
<comment type="function">
    <text evidence="7">Transcriptional regulator that specifically binds to GA-rich elements (GAGA-repeats) present in regulatory sequences of genes involved in developmental processes.</text>
</comment>
<reference evidence="9" key="1">
    <citation type="journal article" date="2015" name="Nat. Genet.">
        <title>The pineapple genome and the evolution of CAM photosynthesis.</title>
        <authorList>
            <person name="Ming R."/>
            <person name="VanBuren R."/>
            <person name="Wai C.M."/>
            <person name="Tang H."/>
            <person name="Schatz M.C."/>
            <person name="Bowers J.E."/>
            <person name="Lyons E."/>
            <person name="Wang M.L."/>
            <person name="Chen J."/>
            <person name="Biggers E."/>
            <person name="Zhang J."/>
            <person name="Huang L."/>
            <person name="Zhang L."/>
            <person name="Miao W."/>
            <person name="Zhang J."/>
            <person name="Ye Z."/>
            <person name="Miao C."/>
            <person name="Lin Z."/>
            <person name="Wang H."/>
            <person name="Zhou H."/>
            <person name="Yim W.C."/>
            <person name="Priest H.D."/>
            <person name="Zheng C."/>
            <person name="Woodhouse M."/>
            <person name="Edger P.P."/>
            <person name="Guyot R."/>
            <person name="Guo H.B."/>
            <person name="Guo H."/>
            <person name="Zheng G."/>
            <person name="Singh R."/>
            <person name="Sharma A."/>
            <person name="Min X."/>
            <person name="Zheng Y."/>
            <person name="Lee H."/>
            <person name="Gurtowski J."/>
            <person name="Sedlazeck F.J."/>
            <person name="Harkess A."/>
            <person name="McKain M.R."/>
            <person name="Liao Z."/>
            <person name="Fang J."/>
            <person name="Liu J."/>
            <person name="Zhang X."/>
            <person name="Zhang Q."/>
            <person name="Hu W."/>
            <person name="Qin Y."/>
            <person name="Wang K."/>
            <person name="Chen L.Y."/>
            <person name="Shirley N."/>
            <person name="Lin Y.R."/>
            <person name="Liu L.Y."/>
            <person name="Hernandez A.G."/>
            <person name="Wright C.L."/>
            <person name="Bulone V."/>
            <person name="Tuskan G.A."/>
            <person name="Heath K."/>
            <person name="Zee F."/>
            <person name="Moore P.H."/>
            <person name="Sunkar R."/>
            <person name="Leebens-Mack J.H."/>
            <person name="Mockler T."/>
            <person name="Bennetzen J.L."/>
            <person name="Freeling M."/>
            <person name="Sankoff D."/>
            <person name="Paterson A.H."/>
            <person name="Zhu X."/>
            <person name="Yang X."/>
            <person name="Smith J.A."/>
            <person name="Cushman J.C."/>
            <person name="Paull R.E."/>
            <person name="Yu Q."/>
        </authorList>
    </citation>
    <scope>NUCLEOTIDE SEQUENCE [LARGE SCALE GENOMIC DNA]</scope>
    <source>
        <strain evidence="9">cv. F153</strain>
    </source>
</reference>
<organism evidence="10">
    <name type="scientific">Ananas comosus</name>
    <name type="common">Pineapple</name>
    <name type="synonym">Ananas ananas</name>
    <dbReference type="NCBI Taxonomy" id="4615"/>
    <lineage>
        <taxon>Eukaryota</taxon>
        <taxon>Viridiplantae</taxon>
        <taxon>Streptophyta</taxon>
        <taxon>Embryophyta</taxon>
        <taxon>Tracheophyta</taxon>
        <taxon>Spermatophyta</taxon>
        <taxon>Magnoliopsida</taxon>
        <taxon>Liliopsida</taxon>
        <taxon>Poales</taxon>
        <taxon>Bromeliaceae</taxon>
        <taxon>Bromelioideae</taxon>
        <taxon>Ananas</taxon>
    </lineage>
</organism>
<evidence type="ECO:0000313" key="13">
    <source>
        <dbReference type="RefSeq" id="XP_020114618.1"/>
    </source>
</evidence>
<dbReference type="RefSeq" id="XP_020114616.1">
    <property type="nucleotide sequence ID" value="XM_020259027.1"/>
</dbReference>
<evidence type="ECO:0000313" key="9">
    <source>
        <dbReference type="Proteomes" id="UP000515123"/>
    </source>
</evidence>
<feature type="compositionally biased region" description="Low complexity" evidence="8">
    <location>
        <begin position="235"/>
        <end position="245"/>
    </location>
</feature>
<evidence type="ECO:0000256" key="5">
    <source>
        <dbReference type="ARBA" id="ARBA00023163"/>
    </source>
</evidence>
<keyword evidence="5 7" id="KW-0804">Transcription</keyword>
<evidence type="ECO:0000256" key="7">
    <source>
        <dbReference type="RuleBase" id="RU367160"/>
    </source>
</evidence>
<evidence type="ECO:0000256" key="4">
    <source>
        <dbReference type="ARBA" id="ARBA00023125"/>
    </source>
</evidence>
<dbReference type="PANTHER" id="PTHR31421">
    <property type="entry name" value="PROTEIN BASIC PENTACYSTEINE3"/>
    <property type="match status" value="1"/>
</dbReference>
<keyword evidence="9" id="KW-1185">Reference proteome</keyword>
<evidence type="ECO:0000256" key="2">
    <source>
        <dbReference type="ARBA" id="ARBA00007911"/>
    </source>
</evidence>
<dbReference type="GO" id="GO:0009723">
    <property type="term" value="P:response to ethylene"/>
    <property type="evidence" value="ECO:0007669"/>
    <property type="project" value="TreeGrafter"/>
</dbReference>
<accession>A0A6P5HL27</accession>
<dbReference type="Proteomes" id="UP000515123">
    <property type="component" value="Linkage group 24"/>
</dbReference>
<dbReference type="Gramene" id="Aco019514.1.mrna1">
    <property type="protein sequence ID" value="Aco019514.1.mrna1"/>
    <property type="gene ID" value="Aco019514.1.path1"/>
</dbReference>
<dbReference type="PANTHER" id="PTHR31421:SF2">
    <property type="entry name" value="PROTEIN BASIC PENTACYSTEINE6"/>
    <property type="match status" value="1"/>
</dbReference>
<dbReference type="RefSeq" id="XP_020114617.1">
    <property type="nucleotide sequence ID" value="XM_020259028.1"/>
</dbReference>
<evidence type="ECO:0000313" key="14">
    <source>
        <dbReference type="RefSeq" id="XP_020114619.1"/>
    </source>
</evidence>